<reference evidence="6 7" key="1">
    <citation type="journal article" date="2022" name="Genome Biol. Evol.">
        <title>Host diet, physiology and behaviors set the stage for Lachnospiraceae cladogenesis.</title>
        <authorList>
            <person name="Vera-Ponce De Leon A."/>
            <person name="Schneider M."/>
            <person name="Jahnes B.C."/>
            <person name="Sadowski V."/>
            <person name="Camuy-Velez L.A."/>
            <person name="Duan J."/>
            <person name="Sabree Z.L."/>
        </authorList>
    </citation>
    <scope>NUCLEOTIDE SEQUENCE [LARGE SCALE GENOMIC DNA]</scope>
    <source>
        <strain evidence="6 7">PAL113</strain>
    </source>
</reference>
<dbReference type="Pfam" id="PF01925">
    <property type="entry name" value="TauE"/>
    <property type="match status" value="1"/>
</dbReference>
<dbReference type="RefSeq" id="WP_262066689.1">
    <property type="nucleotide sequence ID" value="NZ_JBNJSC010000012.1"/>
</dbReference>
<feature type="transmembrane region" description="Helical" evidence="5">
    <location>
        <begin position="239"/>
        <end position="257"/>
    </location>
</feature>
<sequence>MNSVTILRIVLSAWTLVFAVYLIKDCIKHKEDFDGKHMVALAIIGAVTNFLDTLGIGSFATTQAGFKFTNSSPDETMPGTLNVGDTIPVVTEALLFFGLIDIDPITLIALLAAAVIGAVVGAGIVSKWPVKQVRIALGAALIFLAIVMAARLLGVGPFGAQGTATALTGVKLVIGVVINCLLGALMTIGVGLYAPCMALVGALGMNISAAFPIMMGSCAFLMPSAGIRFIREGKYDRKASIMLTIFGVIGVFIAYFIVKSLPLTILTWVIIAVMLFTSFTFFKDASKA</sequence>
<organism evidence="6 7">
    <name type="scientific">Aequitasia blattaphilus</name>
    <dbReference type="NCBI Taxonomy" id="2949332"/>
    <lineage>
        <taxon>Bacteria</taxon>
        <taxon>Bacillati</taxon>
        <taxon>Bacillota</taxon>
        <taxon>Clostridia</taxon>
        <taxon>Lachnospirales</taxon>
        <taxon>Lachnospiraceae</taxon>
        <taxon>Aequitasia</taxon>
    </lineage>
</organism>
<keyword evidence="4 5" id="KW-0472">Membrane</keyword>
<dbReference type="EMBL" id="JAMZFW010000015">
    <property type="protein sequence ID" value="MCP1102903.1"/>
    <property type="molecule type" value="Genomic_DNA"/>
</dbReference>
<protein>
    <recommendedName>
        <fullName evidence="5">Probable membrane transporter protein</fullName>
    </recommendedName>
</protein>
<feature type="transmembrane region" description="Helical" evidence="5">
    <location>
        <begin position="135"/>
        <end position="160"/>
    </location>
</feature>
<keyword evidence="7" id="KW-1185">Reference proteome</keyword>
<feature type="transmembrane region" description="Helical" evidence="5">
    <location>
        <begin position="107"/>
        <end position="129"/>
    </location>
</feature>
<feature type="transmembrane region" description="Helical" evidence="5">
    <location>
        <begin position="263"/>
        <end position="282"/>
    </location>
</feature>
<keyword evidence="2 5" id="KW-0812">Transmembrane</keyword>
<evidence type="ECO:0000256" key="2">
    <source>
        <dbReference type="ARBA" id="ARBA00022692"/>
    </source>
</evidence>
<gene>
    <name evidence="6" type="ORF">NK125_10790</name>
</gene>
<dbReference type="PANTHER" id="PTHR43483">
    <property type="entry name" value="MEMBRANE TRANSPORTER PROTEIN HI_0806-RELATED"/>
    <property type="match status" value="1"/>
</dbReference>
<comment type="caution">
    <text evidence="6">The sequence shown here is derived from an EMBL/GenBank/DDBJ whole genome shotgun (WGS) entry which is preliminary data.</text>
</comment>
<comment type="similarity">
    <text evidence="5">Belongs to the 4-toluene sulfonate uptake permease (TSUP) (TC 2.A.102) family.</text>
</comment>
<evidence type="ECO:0000313" key="6">
    <source>
        <dbReference type="EMBL" id="MCP1102903.1"/>
    </source>
</evidence>
<accession>A0ABT1EAR7</accession>
<feature type="transmembrane region" description="Helical" evidence="5">
    <location>
        <begin position="172"/>
        <end position="195"/>
    </location>
</feature>
<dbReference type="PANTHER" id="PTHR43483:SF3">
    <property type="entry name" value="MEMBRANE TRANSPORTER PROTEIN HI_0806-RELATED"/>
    <property type="match status" value="1"/>
</dbReference>
<comment type="subcellular location">
    <subcellularLocation>
        <location evidence="5">Cell membrane</location>
        <topology evidence="5">Multi-pass membrane protein</topology>
    </subcellularLocation>
    <subcellularLocation>
        <location evidence="1">Membrane</location>
        <topology evidence="1">Multi-pass membrane protein</topology>
    </subcellularLocation>
</comment>
<keyword evidence="5" id="KW-1003">Cell membrane</keyword>
<evidence type="ECO:0000313" key="7">
    <source>
        <dbReference type="Proteomes" id="UP001523566"/>
    </source>
</evidence>
<keyword evidence="3 5" id="KW-1133">Transmembrane helix</keyword>
<evidence type="ECO:0000256" key="3">
    <source>
        <dbReference type="ARBA" id="ARBA00022989"/>
    </source>
</evidence>
<dbReference type="InterPro" id="IPR002781">
    <property type="entry name" value="TM_pro_TauE-like"/>
</dbReference>
<proteinExistence type="inferred from homology"/>
<evidence type="ECO:0000256" key="1">
    <source>
        <dbReference type="ARBA" id="ARBA00004141"/>
    </source>
</evidence>
<name>A0ABT1EAR7_9FIRM</name>
<dbReference type="Proteomes" id="UP001523566">
    <property type="component" value="Unassembled WGS sequence"/>
</dbReference>
<feature type="transmembrane region" description="Helical" evidence="5">
    <location>
        <begin position="207"/>
        <end position="227"/>
    </location>
</feature>
<evidence type="ECO:0000256" key="5">
    <source>
        <dbReference type="RuleBase" id="RU363041"/>
    </source>
</evidence>
<evidence type="ECO:0000256" key="4">
    <source>
        <dbReference type="ARBA" id="ARBA00023136"/>
    </source>
</evidence>
<feature type="transmembrane region" description="Helical" evidence="5">
    <location>
        <begin position="39"/>
        <end position="60"/>
    </location>
</feature>
<feature type="transmembrane region" description="Helical" evidence="5">
    <location>
        <begin position="6"/>
        <end position="27"/>
    </location>
</feature>